<dbReference type="Gene3D" id="1.25.10.90">
    <property type="match status" value="1"/>
</dbReference>
<proteinExistence type="predicted"/>
<dbReference type="CDD" id="cd06561">
    <property type="entry name" value="AlkD_like"/>
    <property type="match status" value="1"/>
</dbReference>
<evidence type="ECO:0000313" key="1">
    <source>
        <dbReference type="EMBL" id="VYS72833.1"/>
    </source>
</evidence>
<organism evidence="1">
    <name type="scientific">uncultured Anaerotruncus sp</name>
    <dbReference type="NCBI Taxonomy" id="905011"/>
    <lineage>
        <taxon>Bacteria</taxon>
        <taxon>Bacillati</taxon>
        <taxon>Bacillota</taxon>
        <taxon>Clostridia</taxon>
        <taxon>Eubacteriales</taxon>
        <taxon>Oscillospiraceae</taxon>
        <taxon>Anaerotruncus</taxon>
        <taxon>environmental samples</taxon>
    </lineage>
</organism>
<sequence>MNALYETTPISTQEELHQLLQSLCDPKYREFHAALVPGLDDFYGVRTPALRKLGSALLKSDPWGFLAECRGRNYEEKMLRAQVIGGVKTDQETLLGLIEDFIPLVDNWAVCDGFCTYLKAVKKNPEAFLPYVTSLVEADPEREPYRVRVGLVLLLKYYLGPDYLEKSLALCDQVESGHYYVNMAQAWLVATAMGADFDRTLAYLKGCRLNRFTYNKAIQKSVESYLVDGETKEMLKLMRKKG</sequence>
<dbReference type="Pfam" id="PF08713">
    <property type="entry name" value="DNA_alkylation"/>
    <property type="match status" value="1"/>
</dbReference>
<accession>A0A6N2QWB1</accession>
<dbReference type="InterPro" id="IPR014825">
    <property type="entry name" value="DNA_alkylation"/>
</dbReference>
<reference evidence="1" key="1">
    <citation type="submission" date="2019-11" db="EMBL/GenBank/DDBJ databases">
        <authorList>
            <person name="Feng L."/>
        </authorList>
    </citation>
    <scope>NUCLEOTIDE SEQUENCE</scope>
    <source>
        <strain evidence="1">AundefinedLFYP135</strain>
    </source>
</reference>
<gene>
    <name evidence="1" type="ORF">AULFYP135_00052</name>
</gene>
<dbReference type="PANTHER" id="PTHR34070">
    <property type="entry name" value="ARMADILLO-TYPE FOLD"/>
    <property type="match status" value="1"/>
</dbReference>
<dbReference type="SUPFAM" id="SSF48371">
    <property type="entry name" value="ARM repeat"/>
    <property type="match status" value="1"/>
</dbReference>
<dbReference type="InterPro" id="IPR016024">
    <property type="entry name" value="ARM-type_fold"/>
</dbReference>
<dbReference type="AlphaFoldDB" id="A0A6N2QWB1"/>
<dbReference type="EMBL" id="CACRSL010000003">
    <property type="protein sequence ID" value="VYS72833.1"/>
    <property type="molecule type" value="Genomic_DNA"/>
</dbReference>
<dbReference type="PANTHER" id="PTHR34070:SF1">
    <property type="entry name" value="DNA ALKYLATION REPAIR PROTEIN"/>
    <property type="match status" value="1"/>
</dbReference>
<name>A0A6N2QWB1_9FIRM</name>
<protein>
    <submittedName>
        <fullName evidence="1">DNA alkylation repair enzyme</fullName>
    </submittedName>
</protein>